<name>A0A4R6KPD7_9ACTN</name>
<dbReference type="EMBL" id="SNWQ01000003">
    <property type="protein sequence ID" value="TDO51449.1"/>
    <property type="molecule type" value="Genomic_DNA"/>
</dbReference>
<sequence>MDLRDRLADVRRRPNLYGLTTFGEAAAFVTGMDAATEWRFLEGFREWLAAKSELGANLVWQVLVVRIAYPDEANDYWVAASHGESSEAVAVLFDELHSFLTDRETRNTE</sequence>
<gene>
    <name evidence="1" type="ORF">EV643_103186</name>
</gene>
<reference evidence="1 2" key="1">
    <citation type="submission" date="2019-03" db="EMBL/GenBank/DDBJ databases">
        <title>Genomic Encyclopedia of Type Strains, Phase III (KMG-III): the genomes of soil and plant-associated and newly described type strains.</title>
        <authorList>
            <person name="Whitman W."/>
        </authorList>
    </citation>
    <scope>NUCLEOTIDE SEQUENCE [LARGE SCALE GENOMIC DNA]</scope>
    <source>
        <strain evidence="1 2">VKM Ac-2527</strain>
    </source>
</reference>
<accession>A0A4R6KPD7</accession>
<proteinExistence type="predicted"/>
<protein>
    <submittedName>
        <fullName evidence="1">Uncharacterized protein</fullName>
    </submittedName>
</protein>
<comment type="caution">
    <text evidence="1">The sequence shown here is derived from an EMBL/GenBank/DDBJ whole genome shotgun (WGS) entry which is preliminary data.</text>
</comment>
<organism evidence="1 2">
    <name type="scientific">Kribbella caucasensis</name>
    <dbReference type="NCBI Taxonomy" id="2512215"/>
    <lineage>
        <taxon>Bacteria</taxon>
        <taxon>Bacillati</taxon>
        <taxon>Actinomycetota</taxon>
        <taxon>Actinomycetes</taxon>
        <taxon>Propionibacteriales</taxon>
        <taxon>Kribbellaceae</taxon>
        <taxon>Kribbella</taxon>
    </lineage>
</organism>
<evidence type="ECO:0000313" key="2">
    <source>
        <dbReference type="Proteomes" id="UP000295388"/>
    </source>
</evidence>
<evidence type="ECO:0000313" key="1">
    <source>
        <dbReference type="EMBL" id="TDO51449.1"/>
    </source>
</evidence>
<dbReference type="Proteomes" id="UP000295388">
    <property type="component" value="Unassembled WGS sequence"/>
</dbReference>
<dbReference type="AlphaFoldDB" id="A0A4R6KPD7"/>
<keyword evidence="2" id="KW-1185">Reference proteome</keyword>